<organism evidence="1 2">
    <name type="scientific">Sporolactobacillus kofuensis</name>
    <dbReference type="NCBI Taxonomy" id="269672"/>
    <lineage>
        <taxon>Bacteria</taxon>
        <taxon>Bacillati</taxon>
        <taxon>Bacillota</taxon>
        <taxon>Bacilli</taxon>
        <taxon>Bacillales</taxon>
        <taxon>Sporolactobacillaceae</taxon>
        <taxon>Sporolactobacillus</taxon>
    </lineage>
</organism>
<dbReference type="Proteomes" id="UP001596267">
    <property type="component" value="Unassembled WGS sequence"/>
</dbReference>
<dbReference type="RefSeq" id="WP_253076726.1">
    <property type="nucleotide sequence ID" value="NZ_JAMXWN010000011.1"/>
</dbReference>
<evidence type="ECO:0000313" key="1">
    <source>
        <dbReference type="EMBL" id="MFC6387226.1"/>
    </source>
</evidence>
<keyword evidence="2" id="KW-1185">Reference proteome</keyword>
<proteinExistence type="predicted"/>
<protein>
    <recommendedName>
        <fullName evidence="3">SGNH/GDSL hydrolase family protein</fullName>
    </recommendedName>
</protein>
<comment type="caution">
    <text evidence="1">The sequence shown here is derived from an EMBL/GenBank/DDBJ whole genome shotgun (WGS) entry which is preliminary data.</text>
</comment>
<dbReference type="EMBL" id="JBHSTQ010000011">
    <property type="protein sequence ID" value="MFC6387226.1"/>
    <property type="molecule type" value="Genomic_DNA"/>
</dbReference>
<evidence type="ECO:0000313" key="2">
    <source>
        <dbReference type="Proteomes" id="UP001596267"/>
    </source>
</evidence>
<reference evidence="2" key="1">
    <citation type="journal article" date="2019" name="Int. J. Syst. Evol. Microbiol.">
        <title>The Global Catalogue of Microorganisms (GCM) 10K type strain sequencing project: providing services to taxonomists for standard genome sequencing and annotation.</title>
        <authorList>
            <consortium name="The Broad Institute Genomics Platform"/>
            <consortium name="The Broad Institute Genome Sequencing Center for Infectious Disease"/>
            <person name="Wu L."/>
            <person name="Ma J."/>
        </authorList>
    </citation>
    <scope>NUCLEOTIDE SEQUENCE [LARGE SCALE GENOMIC DNA]</scope>
    <source>
        <strain evidence="2">CCUG 42001</strain>
    </source>
</reference>
<accession>A0ABW1WF91</accession>
<gene>
    <name evidence="1" type="ORF">ACFP7A_11475</name>
</gene>
<name>A0ABW1WF91_9BACL</name>
<evidence type="ECO:0008006" key="3">
    <source>
        <dbReference type="Google" id="ProtNLM"/>
    </source>
</evidence>
<sequence length="260" mass="29310">MKKFWLIMVILLCLLSVIGGKLYWNHRLNQVRASSAIQSQDELSGLNAESSDSSDSLVMKKIKKLPSGLQKAAINAYKKNGQVQISLIGSENTQGLAMLLQQQFDKVYGASFFKVTVQDLSKSNSLALNQAKIQDLMKNVNGQPDAIIFTPLLYNDDRNVSTEDTETVTSLLEEKAKIKYPKAAFFVSLPNYSSNQSYMNRRIDQLKTYIQKQKIDEINYLSKWPKGAKRVDVVGSDGHTMNKSGQKIWIDYVSDKWGLK</sequence>